<feature type="non-terminal residue" evidence="1">
    <location>
        <position position="103"/>
    </location>
</feature>
<evidence type="ECO:0000313" key="1">
    <source>
        <dbReference type="EMBL" id="KFM65790.1"/>
    </source>
</evidence>
<name>A0A087TL01_STEMI</name>
<organism evidence="1 2">
    <name type="scientific">Stegodyphus mimosarum</name>
    <name type="common">African social velvet spider</name>
    <dbReference type="NCBI Taxonomy" id="407821"/>
    <lineage>
        <taxon>Eukaryota</taxon>
        <taxon>Metazoa</taxon>
        <taxon>Ecdysozoa</taxon>
        <taxon>Arthropoda</taxon>
        <taxon>Chelicerata</taxon>
        <taxon>Arachnida</taxon>
        <taxon>Araneae</taxon>
        <taxon>Araneomorphae</taxon>
        <taxon>Entelegynae</taxon>
        <taxon>Eresoidea</taxon>
        <taxon>Eresidae</taxon>
        <taxon>Stegodyphus</taxon>
    </lineage>
</organism>
<keyword evidence="2" id="KW-1185">Reference proteome</keyword>
<proteinExistence type="predicted"/>
<dbReference type="EMBL" id="KK115707">
    <property type="protein sequence ID" value="KFM65790.1"/>
    <property type="molecule type" value="Genomic_DNA"/>
</dbReference>
<dbReference type="OrthoDB" id="6433583at2759"/>
<gene>
    <name evidence="1" type="ORF">X975_03801</name>
</gene>
<dbReference type="Proteomes" id="UP000054359">
    <property type="component" value="Unassembled WGS sequence"/>
</dbReference>
<protein>
    <submittedName>
        <fullName evidence="1">Uncharacterized protein</fullName>
    </submittedName>
</protein>
<reference evidence="1 2" key="1">
    <citation type="submission" date="2013-11" db="EMBL/GenBank/DDBJ databases">
        <title>Genome sequencing of Stegodyphus mimosarum.</title>
        <authorList>
            <person name="Bechsgaard J."/>
        </authorList>
    </citation>
    <scope>NUCLEOTIDE SEQUENCE [LARGE SCALE GENOMIC DNA]</scope>
</reference>
<evidence type="ECO:0000313" key="2">
    <source>
        <dbReference type="Proteomes" id="UP000054359"/>
    </source>
</evidence>
<sequence length="103" mass="12241">MELIRLKKIQQNDIPKLFVYIALESASPVFLQIDRIRKQLEPPYEDPYLVINRSPKYFTLRIKNKEANVSIYRLKLAIYPTTTNPRARETYNSKLYKQCAYAN</sequence>
<accession>A0A087TL01</accession>
<dbReference type="AlphaFoldDB" id="A0A087TL01"/>